<dbReference type="Pfam" id="PF02852">
    <property type="entry name" value="Pyr_redox_dim"/>
    <property type="match status" value="1"/>
</dbReference>
<gene>
    <name evidence="12" type="ordered locus">TWT_629</name>
</gene>
<protein>
    <submittedName>
        <fullName evidence="12">Pyridine nucleotide-disulphide oxidoreductase class I</fullName>
    </submittedName>
</protein>
<dbReference type="InterPro" id="IPR004099">
    <property type="entry name" value="Pyr_nucl-diS_OxRdtase_dimer"/>
</dbReference>
<sequence length="452" mass="49526">MEEYDLIVVGAGSGNSILDQRFDSLKIALLDDGAHFGGTCLNYGCIPTKMLLRPATLAYQAKHASKLGVHFSDPRIDWQKIRSRTFSTTDDISAAGLEYRLGCSNIDVYRESYFFIDQRTLQSSSGHRISGEKIVIAAGSRPRLFGIEPDNRLIYTSAEIMRIEQLPESLVILGGGVVAVEMATFFSGYGVDTTTVNRSEFLLSSFDTEVAKSLTAQVPWKHIGQERVQNVSKKDSSVEIELSSGTRLLAQALLLAQGRVSNADKLRCRDVGFDIHSDGRLKTDKYQRVLADNRPLDNVFALGDVSDPNQLKHIANHQARIVGHNLLNGDMLASDLVPPAAAVFSEPQVAWVGTFPNNSIVVRGNYSDTAYGWAFGLRPDDAFVKLFIDKSGVLNGAFVIGPEASIIIQPLIQAVSLNLKVQGLARSQYWPHPAGTEVVENALLKAEEFLRA</sequence>
<evidence type="ECO:0000256" key="6">
    <source>
        <dbReference type="ARBA" id="ARBA00023027"/>
    </source>
</evidence>
<dbReference type="GO" id="GO:0006103">
    <property type="term" value="P:2-oxoglutarate metabolic process"/>
    <property type="evidence" value="ECO:0007669"/>
    <property type="project" value="TreeGrafter"/>
</dbReference>
<dbReference type="InterPro" id="IPR036188">
    <property type="entry name" value="FAD/NAD-bd_sf"/>
</dbReference>
<evidence type="ECO:0000259" key="11">
    <source>
        <dbReference type="Pfam" id="PF07992"/>
    </source>
</evidence>
<comment type="similarity">
    <text evidence="2 9">Belongs to the class-I pyridine nucleotide-disulfide oxidoreductase family.</text>
</comment>
<dbReference type="GO" id="GO:0050660">
    <property type="term" value="F:flavin adenine dinucleotide binding"/>
    <property type="evidence" value="ECO:0007669"/>
    <property type="project" value="TreeGrafter"/>
</dbReference>
<proteinExistence type="inferred from homology"/>
<evidence type="ECO:0000256" key="7">
    <source>
        <dbReference type="ARBA" id="ARBA00023157"/>
    </source>
</evidence>
<keyword evidence="8 9" id="KW-0676">Redox-active center</keyword>
<dbReference type="PRINTS" id="PR00411">
    <property type="entry name" value="PNDRDTASEI"/>
</dbReference>
<evidence type="ECO:0000259" key="10">
    <source>
        <dbReference type="Pfam" id="PF02852"/>
    </source>
</evidence>
<dbReference type="GeneID" id="67388427"/>
<dbReference type="SUPFAM" id="SSF55424">
    <property type="entry name" value="FAD/NAD-linked reductases, dimerisation (C-terminal) domain"/>
    <property type="match status" value="1"/>
</dbReference>
<comment type="cofactor">
    <cofactor evidence="1">
        <name>FAD</name>
        <dbReference type="ChEBI" id="CHEBI:57692"/>
    </cofactor>
</comment>
<evidence type="ECO:0000256" key="1">
    <source>
        <dbReference type="ARBA" id="ARBA00001974"/>
    </source>
</evidence>
<dbReference type="PRINTS" id="PR00368">
    <property type="entry name" value="FADPNR"/>
</dbReference>
<dbReference type="OrthoDB" id="9800167at2"/>
<dbReference type="Pfam" id="PF07992">
    <property type="entry name" value="Pyr_redox_2"/>
    <property type="match status" value="1"/>
</dbReference>
<dbReference type="Gene3D" id="3.50.50.60">
    <property type="entry name" value="FAD/NAD(P)-binding domain"/>
    <property type="match status" value="2"/>
</dbReference>
<dbReference type="Proteomes" id="UP000002200">
    <property type="component" value="Chromosome"/>
</dbReference>
<dbReference type="InterPro" id="IPR012999">
    <property type="entry name" value="Pyr_OxRdtase_I_AS"/>
</dbReference>
<evidence type="ECO:0000256" key="4">
    <source>
        <dbReference type="ARBA" id="ARBA00022827"/>
    </source>
</evidence>
<evidence type="ECO:0000256" key="5">
    <source>
        <dbReference type="ARBA" id="ARBA00023002"/>
    </source>
</evidence>
<evidence type="ECO:0000256" key="9">
    <source>
        <dbReference type="RuleBase" id="RU003691"/>
    </source>
</evidence>
<dbReference type="NCBIfam" id="NF005884">
    <property type="entry name" value="PRK07846.1"/>
    <property type="match status" value="1"/>
</dbReference>
<dbReference type="PANTHER" id="PTHR22912:SF217">
    <property type="entry name" value="DIHYDROLIPOYL DEHYDROGENASE"/>
    <property type="match status" value="1"/>
</dbReference>
<name>Q83MS4_TROWT</name>
<keyword evidence="3 9" id="KW-0285">Flavoprotein</keyword>
<dbReference type="RefSeq" id="WP_011096587.1">
    <property type="nucleotide sequence ID" value="NC_004572.3"/>
</dbReference>
<evidence type="ECO:0000256" key="3">
    <source>
        <dbReference type="ARBA" id="ARBA00022630"/>
    </source>
</evidence>
<dbReference type="GO" id="GO:0004148">
    <property type="term" value="F:dihydrolipoyl dehydrogenase (NADH) activity"/>
    <property type="evidence" value="ECO:0007669"/>
    <property type="project" value="TreeGrafter"/>
</dbReference>
<keyword evidence="7" id="KW-1015">Disulfide bond</keyword>
<accession>Q83MS4</accession>
<feature type="domain" description="FAD/NAD(P)-binding" evidence="11">
    <location>
        <begin position="4"/>
        <end position="313"/>
    </location>
</feature>
<dbReference type="PANTHER" id="PTHR22912">
    <property type="entry name" value="DISULFIDE OXIDOREDUCTASE"/>
    <property type="match status" value="1"/>
</dbReference>
<dbReference type="eggNOG" id="COG1249">
    <property type="taxonomic scope" value="Bacteria"/>
</dbReference>
<dbReference type="SUPFAM" id="SSF51905">
    <property type="entry name" value="FAD/NAD(P)-binding domain"/>
    <property type="match status" value="1"/>
</dbReference>
<evidence type="ECO:0000256" key="2">
    <source>
        <dbReference type="ARBA" id="ARBA00007532"/>
    </source>
</evidence>
<evidence type="ECO:0000313" key="12">
    <source>
        <dbReference type="EMBL" id="AAO44726.1"/>
    </source>
</evidence>
<feature type="domain" description="Pyridine nucleotide-disulphide oxidoreductase dimerisation" evidence="10">
    <location>
        <begin position="341"/>
        <end position="442"/>
    </location>
</feature>
<evidence type="ECO:0000313" key="13">
    <source>
        <dbReference type="Proteomes" id="UP000002200"/>
    </source>
</evidence>
<dbReference type="KEGG" id="twh:TWT_629"/>
<keyword evidence="6" id="KW-0520">NAD</keyword>
<keyword evidence="13" id="KW-1185">Reference proteome</keyword>
<dbReference type="PROSITE" id="PS00076">
    <property type="entry name" value="PYRIDINE_REDOX_1"/>
    <property type="match status" value="1"/>
</dbReference>
<organism evidence="12 13">
    <name type="scientific">Tropheryma whipplei (strain Twist)</name>
    <name type="common">Whipple's bacillus</name>
    <dbReference type="NCBI Taxonomy" id="203267"/>
    <lineage>
        <taxon>Bacteria</taxon>
        <taxon>Bacillati</taxon>
        <taxon>Actinomycetota</taxon>
        <taxon>Actinomycetes</taxon>
        <taxon>Micrococcales</taxon>
        <taxon>Tropherymataceae</taxon>
        <taxon>Tropheryma</taxon>
    </lineage>
</organism>
<evidence type="ECO:0000256" key="8">
    <source>
        <dbReference type="ARBA" id="ARBA00023284"/>
    </source>
</evidence>
<dbReference type="HOGENOM" id="CLU_016755_1_2_11"/>
<reference evidence="12 13" key="1">
    <citation type="journal article" date="2003" name="Genome Res.">
        <title>Tropheryma whipplei twist: a human pathogenic Actinobacteria with a reduced genome.</title>
        <authorList>
            <person name="Raoult D."/>
            <person name="Ogata H."/>
            <person name="Audic S."/>
            <person name="Robert C."/>
            <person name="Suhre K."/>
            <person name="Drancourt M."/>
            <person name="Claverie J.-M."/>
        </authorList>
    </citation>
    <scope>NUCLEOTIDE SEQUENCE [LARGE SCALE GENOMIC DNA]</scope>
    <source>
        <strain evidence="12 13">Twist</strain>
    </source>
</reference>
<dbReference type="STRING" id="203267.TWT_629"/>
<keyword evidence="4 9" id="KW-0274">FAD</keyword>
<dbReference type="Gene3D" id="3.30.390.30">
    <property type="match status" value="1"/>
</dbReference>
<dbReference type="EMBL" id="AE014184">
    <property type="protein sequence ID" value="AAO44726.1"/>
    <property type="molecule type" value="Genomic_DNA"/>
</dbReference>
<dbReference type="InterPro" id="IPR023753">
    <property type="entry name" value="FAD/NAD-binding_dom"/>
</dbReference>
<keyword evidence="5 9" id="KW-0560">Oxidoreductase</keyword>
<dbReference type="InterPro" id="IPR050151">
    <property type="entry name" value="Class-I_Pyr_Nuc-Dis_Oxidored"/>
</dbReference>
<dbReference type="InterPro" id="IPR016156">
    <property type="entry name" value="FAD/NAD-linked_Rdtase_dimer_sf"/>
</dbReference>
<dbReference type="AlphaFoldDB" id="Q83MS4"/>